<comment type="caution">
    <text evidence="2">The sequence shown here is derived from an EMBL/GenBank/DDBJ whole genome shotgun (WGS) entry which is preliminary data.</text>
</comment>
<keyword evidence="1" id="KW-0472">Membrane</keyword>
<feature type="transmembrane region" description="Helical" evidence="1">
    <location>
        <begin position="15"/>
        <end position="39"/>
    </location>
</feature>
<keyword evidence="1" id="KW-0812">Transmembrane</keyword>
<proteinExistence type="predicted"/>
<organism evidence="2 3">
    <name type="scientific">Thermus brevis</name>
    <dbReference type="NCBI Taxonomy" id="2862456"/>
    <lineage>
        <taxon>Bacteria</taxon>
        <taxon>Thermotogati</taxon>
        <taxon>Deinococcota</taxon>
        <taxon>Deinococci</taxon>
        <taxon>Thermales</taxon>
        <taxon>Thermaceae</taxon>
        <taxon>Thermus</taxon>
    </lineage>
</organism>
<reference evidence="2 3" key="1">
    <citation type="submission" date="2021-07" db="EMBL/GenBank/DDBJ databases">
        <title>Thermus aquaticus gen. n. and sp. n., a nonsporulating extreme thermophile.</title>
        <authorList>
            <person name="Hu C.-J."/>
            <person name="Li W.-J."/>
            <person name="Xian W.-D."/>
        </authorList>
    </citation>
    <scope>NUCLEOTIDE SEQUENCE [LARGE SCALE GENOMIC DNA]</scope>
    <source>
        <strain evidence="2 3">SYSU G05001</strain>
    </source>
</reference>
<protein>
    <submittedName>
        <fullName evidence="2">Uncharacterized protein</fullName>
    </submittedName>
</protein>
<keyword evidence="3" id="KW-1185">Reference proteome</keyword>
<keyword evidence="1" id="KW-1133">Transmembrane helix</keyword>
<evidence type="ECO:0000256" key="1">
    <source>
        <dbReference type="SAM" id="Phobius"/>
    </source>
</evidence>
<gene>
    <name evidence="2" type="ORF">KZX47_11705</name>
</gene>
<name>A0ABS7A3N4_9DEIN</name>
<dbReference type="RefSeq" id="WP_219760321.1">
    <property type="nucleotide sequence ID" value="NZ_JAHXRS010000024.1"/>
</dbReference>
<evidence type="ECO:0000313" key="3">
    <source>
        <dbReference type="Proteomes" id="UP000724268"/>
    </source>
</evidence>
<sequence length="45" mass="5117">MAEDYPTWPSKDSWLWRWGLDVLGGIIVGLILGLALMFARVPEGW</sequence>
<accession>A0ABS7A3N4</accession>
<evidence type="ECO:0000313" key="2">
    <source>
        <dbReference type="EMBL" id="MBW6395809.1"/>
    </source>
</evidence>
<dbReference type="Proteomes" id="UP000724268">
    <property type="component" value="Unassembled WGS sequence"/>
</dbReference>
<dbReference type="EMBL" id="JAHXRS010000024">
    <property type="protein sequence ID" value="MBW6395809.1"/>
    <property type="molecule type" value="Genomic_DNA"/>
</dbReference>